<comment type="caution">
    <text evidence="15">The sequence shown here is derived from an EMBL/GenBank/DDBJ whole genome shotgun (WGS) entry which is preliminary data.</text>
</comment>
<dbReference type="SMART" id="SM00369">
    <property type="entry name" value="LRR_TYP"/>
    <property type="match status" value="4"/>
</dbReference>
<evidence type="ECO:0000256" key="6">
    <source>
        <dbReference type="ARBA" id="ARBA00022729"/>
    </source>
</evidence>
<keyword evidence="7" id="KW-0677">Repeat</keyword>
<dbReference type="SMART" id="SM00255">
    <property type="entry name" value="TIR"/>
    <property type="match status" value="1"/>
</dbReference>
<proteinExistence type="inferred from homology"/>
<comment type="subcellular location">
    <subcellularLocation>
        <location evidence="1">Membrane</location>
        <topology evidence="1">Single-pass type I membrane protein</topology>
    </subcellularLocation>
</comment>
<dbReference type="SUPFAM" id="SSF52058">
    <property type="entry name" value="L domain-like"/>
    <property type="match status" value="1"/>
</dbReference>
<dbReference type="InterPro" id="IPR035897">
    <property type="entry name" value="Toll_tir_struct_dom_sf"/>
</dbReference>
<dbReference type="GO" id="GO:0007165">
    <property type="term" value="P:signal transduction"/>
    <property type="evidence" value="ECO:0007669"/>
    <property type="project" value="InterPro"/>
</dbReference>
<comment type="similarity">
    <text evidence="2">Belongs to the Toll-like receptor family.</text>
</comment>
<evidence type="ECO:0000256" key="5">
    <source>
        <dbReference type="ARBA" id="ARBA00022692"/>
    </source>
</evidence>
<keyword evidence="11" id="KW-0675">Receptor</keyword>
<reference evidence="15 16" key="1">
    <citation type="journal article" date="2023" name="Arcadia Sci">
        <title>De novo assembly of a long-read Amblyomma americanum tick genome.</title>
        <authorList>
            <person name="Chou S."/>
            <person name="Poskanzer K.E."/>
            <person name="Rollins M."/>
            <person name="Thuy-Boun P.S."/>
        </authorList>
    </citation>
    <scope>NUCLEOTIDE SEQUENCE [LARGE SCALE GENOMIC DNA]</scope>
    <source>
        <strain evidence="15">F_SG_1</strain>
        <tissue evidence="15">Salivary glands</tissue>
    </source>
</reference>
<dbReference type="InterPro" id="IPR000157">
    <property type="entry name" value="TIR_dom"/>
</dbReference>
<evidence type="ECO:0000256" key="12">
    <source>
        <dbReference type="ARBA" id="ARBA00023180"/>
    </source>
</evidence>
<dbReference type="GO" id="GO:0038023">
    <property type="term" value="F:signaling receptor activity"/>
    <property type="evidence" value="ECO:0007669"/>
    <property type="project" value="TreeGrafter"/>
</dbReference>
<keyword evidence="16" id="KW-1185">Reference proteome</keyword>
<evidence type="ECO:0000259" key="14">
    <source>
        <dbReference type="PROSITE" id="PS50104"/>
    </source>
</evidence>
<evidence type="ECO:0000256" key="10">
    <source>
        <dbReference type="ARBA" id="ARBA00023136"/>
    </source>
</evidence>
<accession>A0AAQ4FM40</accession>
<keyword evidence="3" id="KW-0399">Innate immunity</keyword>
<gene>
    <name evidence="15" type="ORF">V5799_022046</name>
</gene>
<dbReference type="GO" id="GO:0045087">
    <property type="term" value="P:innate immune response"/>
    <property type="evidence" value="ECO:0007669"/>
    <property type="project" value="UniProtKB-KW"/>
</dbReference>
<dbReference type="InterPro" id="IPR001611">
    <property type="entry name" value="Leu-rich_rpt"/>
</dbReference>
<feature type="transmembrane region" description="Helical" evidence="13">
    <location>
        <begin position="348"/>
        <end position="371"/>
    </location>
</feature>
<keyword evidence="8" id="KW-0391">Immunity</keyword>
<keyword evidence="10 13" id="KW-0472">Membrane</keyword>
<dbReference type="InterPro" id="IPR003591">
    <property type="entry name" value="Leu-rich_rpt_typical-subtyp"/>
</dbReference>
<keyword evidence="9 13" id="KW-1133">Transmembrane helix</keyword>
<dbReference type="PANTHER" id="PTHR24365">
    <property type="entry name" value="TOLL-LIKE RECEPTOR"/>
    <property type="match status" value="1"/>
</dbReference>
<sequence length="546" mass="62256">MTEAVPDKLKDLINPAKTSRFLFCGYSSRKMVKRDVLMTGELQLSDSDETTLSALIRDSTEKMQNDVKILTLLNSKLKSIPESIFKMRALERLSIKRTVLGANESFSVSPVPLTTSHVRRLSLEGTAVHVLHDQDFCNFPDLRYLNLEMCSLRAVYGSPFMCLSYLQELRMPNNALTAITREMFKGLNSLNVLRLSKNKLNFYDAAPVFAPLTKLNALYLGQNMIDALFPEIFIELTVTTLELEANLISNWSTPIFSRMAHLEILNLDSNKIRVLGDVMYADVANVTRVSICHSPWDCTDCHIKNVERLLAHADGKTCAFCSGNKGPLADLHVTDAAPDVEECKPPDYYALVGVPTLLIFLAGTFGGYSVYTNRWYIRYFLLFLRVKVKGYRRIKSGDRYLWDAFVSYHHSDADWVREYIIPTLESTALQFRLCVGERDFIPGLPIVENVCRGIAQSRKSLFVLSRRFCASRWCMFELSLAKHRLFESDRENQMVFILREHIEESEMCPLLRYLSGTKTYVQVPPAGANESVQGYFWLQLRAALEF</sequence>
<dbReference type="AlphaFoldDB" id="A0AAQ4FM40"/>
<organism evidence="15 16">
    <name type="scientific">Amblyomma americanum</name>
    <name type="common">Lone star tick</name>
    <dbReference type="NCBI Taxonomy" id="6943"/>
    <lineage>
        <taxon>Eukaryota</taxon>
        <taxon>Metazoa</taxon>
        <taxon>Ecdysozoa</taxon>
        <taxon>Arthropoda</taxon>
        <taxon>Chelicerata</taxon>
        <taxon>Arachnida</taxon>
        <taxon>Acari</taxon>
        <taxon>Parasitiformes</taxon>
        <taxon>Ixodida</taxon>
        <taxon>Ixodoidea</taxon>
        <taxon>Ixodidae</taxon>
        <taxon>Amblyomminae</taxon>
        <taxon>Amblyomma</taxon>
    </lineage>
</organism>
<evidence type="ECO:0000313" key="16">
    <source>
        <dbReference type="Proteomes" id="UP001321473"/>
    </source>
</evidence>
<evidence type="ECO:0000256" key="3">
    <source>
        <dbReference type="ARBA" id="ARBA00022588"/>
    </source>
</evidence>
<evidence type="ECO:0000256" key="13">
    <source>
        <dbReference type="SAM" id="Phobius"/>
    </source>
</evidence>
<feature type="domain" description="TIR" evidence="14">
    <location>
        <begin position="400"/>
        <end position="544"/>
    </location>
</feature>
<evidence type="ECO:0000256" key="4">
    <source>
        <dbReference type="ARBA" id="ARBA00022614"/>
    </source>
</evidence>
<dbReference type="GO" id="GO:0005886">
    <property type="term" value="C:plasma membrane"/>
    <property type="evidence" value="ECO:0007669"/>
    <property type="project" value="TreeGrafter"/>
</dbReference>
<name>A0AAQ4FM40_AMBAM</name>
<evidence type="ECO:0000256" key="1">
    <source>
        <dbReference type="ARBA" id="ARBA00004479"/>
    </source>
</evidence>
<dbReference type="PANTHER" id="PTHR24365:SF530">
    <property type="entry name" value="MSTPROX-RELATED"/>
    <property type="match status" value="1"/>
</dbReference>
<evidence type="ECO:0000256" key="11">
    <source>
        <dbReference type="ARBA" id="ARBA00023170"/>
    </source>
</evidence>
<dbReference type="EMBL" id="JARKHS020001085">
    <property type="protein sequence ID" value="KAK8788176.1"/>
    <property type="molecule type" value="Genomic_DNA"/>
</dbReference>
<evidence type="ECO:0000256" key="7">
    <source>
        <dbReference type="ARBA" id="ARBA00022737"/>
    </source>
</evidence>
<dbReference type="Proteomes" id="UP001321473">
    <property type="component" value="Unassembled WGS sequence"/>
</dbReference>
<dbReference type="InterPro" id="IPR032675">
    <property type="entry name" value="LRR_dom_sf"/>
</dbReference>
<keyword evidence="6" id="KW-0732">Signal</keyword>
<evidence type="ECO:0000256" key="2">
    <source>
        <dbReference type="ARBA" id="ARBA00009634"/>
    </source>
</evidence>
<dbReference type="FunFam" id="3.40.50.10140:FF:000001">
    <property type="entry name" value="Toll-like receptor 2"/>
    <property type="match status" value="1"/>
</dbReference>
<keyword evidence="4" id="KW-0433">Leucine-rich repeat</keyword>
<evidence type="ECO:0000256" key="8">
    <source>
        <dbReference type="ARBA" id="ARBA00022859"/>
    </source>
</evidence>
<keyword evidence="12" id="KW-0325">Glycoprotein</keyword>
<evidence type="ECO:0000256" key="9">
    <source>
        <dbReference type="ARBA" id="ARBA00022989"/>
    </source>
</evidence>
<dbReference type="PROSITE" id="PS50104">
    <property type="entry name" value="TIR"/>
    <property type="match status" value="1"/>
</dbReference>
<evidence type="ECO:0000313" key="15">
    <source>
        <dbReference type="EMBL" id="KAK8788176.1"/>
    </source>
</evidence>
<dbReference type="SUPFAM" id="SSF52200">
    <property type="entry name" value="Toll/Interleukin receptor TIR domain"/>
    <property type="match status" value="1"/>
</dbReference>
<protein>
    <recommendedName>
        <fullName evidence="14">TIR domain-containing protein</fullName>
    </recommendedName>
</protein>
<dbReference type="Gene3D" id="3.80.10.10">
    <property type="entry name" value="Ribonuclease Inhibitor"/>
    <property type="match status" value="1"/>
</dbReference>
<dbReference type="Pfam" id="PF13676">
    <property type="entry name" value="TIR_2"/>
    <property type="match status" value="1"/>
</dbReference>
<dbReference type="Pfam" id="PF13855">
    <property type="entry name" value="LRR_8"/>
    <property type="match status" value="1"/>
</dbReference>
<dbReference type="Gene3D" id="3.40.50.10140">
    <property type="entry name" value="Toll/interleukin-1 receptor homology (TIR) domain"/>
    <property type="match status" value="1"/>
</dbReference>
<keyword evidence="5 13" id="KW-0812">Transmembrane</keyword>
<dbReference type="PRINTS" id="PR01537">
    <property type="entry name" value="INTRLKN1R1F"/>
</dbReference>